<name>A0AAV5SD28_9BILA</name>
<evidence type="ECO:0000313" key="1">
    <source>
        <dbReference type="EMBL" id="GMS81281.1"/>
    </source>
</evidence>
<evidence type="ECO:0000313" key="2">
    <source>
        <dbReference type="Proteomes" id="UP001432027"/>
    </source>
</evidence>
<dbReference type="EMBL" id="BTSX01000001">
    <property type="protein sequence ID" value="GMS81281.1"/>
    <property type="molecule type" value="Genomic_DNA"/>
</dbReference>
<sequence>VPECECEPLPLFPVEQFDPADWRYTTASPPALDTNPACALALSLQSSLVNLRRSSNYPPGNPGPRSRFYCANRVWMQVCD</sequence>
<feature type="non-terminal residue" evidence="1">
    <location>
        <position position="80"/>
    </location>
</feature>
<keyword evidence="2" id="KW-1185">Reference proteome</keyword>
<reference evidence="1" key="1">
    <citation type="submission" date="2023-10" db="EMBL/GenBank/DDBJ databases">
        <title>Genome assembly of Pristionchus species.</title>
        <authorList>
            <person name="Yoshida K."/>
            <person name="Sommer R.J."/>
        </authorList>
    </citation>
    <scope>NUCLEOTIDE SEQUENCE</scope>
    <source>
        <strain evidence="1">RS0144</strain>
    </source>
</reference>
<proteinExistence type="predicted"/>
<comment type="caution">
    <text evidence="1">The sequence shown here is derived from an EMBL/GenBank/DDBJ whole genome shotgun (WGS) entry which is preliminary data.</text>
</comment>
<organism evidence="1 2">
    <name type="scientific">Pristionchus entomophagus</name>
    <dbReference type="NCBI Taxonomy" id="358040"/>
    <lineage>
        <taxon>Eukaryota</taxon>
        <taxon>Metazoa</taxon>
        <taxon>Ecdysozoa</taxon>
        <taxon>Nematoda</taxon>
        <taxon>Chromadorea</taxon>
        <taxon>Rhabditida</taxon>
        <taxon>Rhabditina</taxon>
        <taxon>Diplogasteromorpha</taxon>
        <taxon>Diplogasteroidea</taxon>
        <taxon>Neodiplogasteridae</taxon>
        <taxon>Pristionchus</taxon>
    </lineage>
</organism>
<gene>
    <name evidence="1" type="ORF">PENTCL1PPCAC_3456</name>
</gene>
<feature type="non-terminal residue" evidence="1">
    <location>
        <position position="1"/>
    </location>
</feature>
<accession>A0AAV5SD28</accession>
<dbReference type="Proteomes" id="UP001432027">
    <property type="component" value="Unassembled WGS sequence"/>
</dbReference>
<dbReference type="AlphaFoldDB" id="A0AAV5SD28"/>
<protein>
    <submittedName>
        <fullName evidence="1">Uncharacterized protein</fullName>
    </submittedName>
</protein>